<dbReference type="AlphaFoldDB" id="A0A4Y2PZR1"/>
<evidence type="ECO:0000256" key="1">
    <source>
        <dbReference type="SAM" id="MobiDB-lite"/>
    </source>
</evidence>
<feature type="region of interest" description="Disordered" evidence="1">
    <location>
        <begin position="32"/>
        <end position="60"/>
    </location>
</feature>
<evidence type="ECO:0000313" key="3">
    <source>
        <dbReference type="Proteomes" id="UP000499080"/>
    </source>
</evidence>
<feature type="compositionally biased region" description="Basic and acidic residues" evidence="1">
    <location>
        <begin position="49"/>
        <end position="60"/>
    </location>
</feature>
<dbReference type="EMBL" id="BGPR01012733">
    <property type="protein sequence ID" value="GBN57405.1"/>
    <property type="molecule type" value="Genomic_DNA"/>
</dbReference>
<gene>
    <name evidence="2" type="ORF">AVEN_4833_1</name>
</gene>
<accession>A0A4Y2PZR1</accession>
<keyword evidence="3" id="KW-1185">Reference proteome</keyword>
<proteinExistence type="predicted"/>
<name>A0A4Y2PZR1_ARAVE</name>
<organism evidence="2 3">
    <name type="scientific">Araneus ventricosus</name>
    <name type="common">Orbweaver spider</name>
    <name type="synonym">Epeira ventricosa</name>
    <dbReference type="NCBI Taxonomy" id="182803"/>
    <lineage>
        <taxon>Eukaryota</taxon>
        <taxon>Metazoa</taxon>
        <taxon>Ecdysozoa</taxon>
        <taxon>Arthropoda</taxon>
        <taxon>Chelicerata</taxon>
        <taxon>Arachnida</taxon>
        <taxon>Araneae</taxon>
        <taxon>Araneomorphae</taxon>
        <taxon>Entelegynae</taxon>
        <taxon>Araneoidea</taxon>
        <taxon>Araneidae</taxon>
        <taxon>Araneus</taxon>
    </lineage>
</organism>
<comment type="caution">
    <text evidence="2">The sequence shown here is derived from an EMBL/GenBank/DDBJ whole genome shotgun (WGS) entry which is preliminary data.</text>
</comment>
<reference evidence="2 3" key="1">
    <citation type="journal article" date="2019" name="Sci. Rep.">
        <title>Orb-weaving spider Araneus ventricosus genome elucidates the spidroin gene catalogue.</title>
        <authorList>
            <person name="Kono N."/>
            <person name="Nakamura H."/>
            <person name="Ohtoshi R."/>
            <person name="Moran D.A.P."/>
            <person name="Shinohara A."/>
            <person name="Yoshida Y."/>
            <person name="Fujiwara M."/>
            <person name="Mori M."/>
            <person name="Tomita M."/>
            <person name="Arakawa K."/>
        </authorList>
    </citation>
    <scope>NUCLEOTIDE SEQUENCE [LARGE SCALE GENOMIC DNA]</scope>
</reference>
<evidence type="ECO:0000313" key="2">
    <source>
        <dbReference type="EMBL" id="GBN57405.1"/>
    </source>
</evidence>
<dbReference type="Proteomes" id="UP000499080">
    <property type="component" value="Unassembled WGS sequence"/>
</dbReference>
<protein>
    <submittedName>
        <fullName evidence="2">Uncharacterized protein</fullName>
    </submittedName>
</protein>
<sequence length="93" mass="10540">MHVQLLQQFLPQLSYLHVKICSKALKRRTMSGQYGTMGRCRQRTPTSQEAKEGGRRSEKNAVTRTPALFCQHDKEIVLGHPGCLQTLAISKFL</sequence>